<evidence type="ECO:0000256" key="1">
    <source>
        <dbReference type="PROSITE-ProRule" id="PRU00117"/>
    </source>
</evidence>
<dbReference type="InterPro" id="IPR036612">
    <property type="entry name" value="KH_dom_type_1_sf"/>
</dbReference>
<proteinExistence type="predicted"/>
<dbReference type="PROSITE" id="PS50084">
    <property type="entry name" value="KH_TYPE_1"/>
    <property type="match status" value="1"/>
</dbReference>
<gene>
    <name evidence="3" type="ORF">TUBRATIS_19880</name>
</gene>
<accession>A0A437AK46</accession>
<keyword evidence="4" id="KW-1185">Reference proteome</keyword>
<evidence type="ECO:0000313" key="4">
    <source>
        <dbReference type="Proteomes" id="UP000282876"/>
    </source>
</evidence>
<dbReference type="STRING" id="291195.A0A437AK46"/>
<dbReference type="Proteomes" id="UP000282876">
    <property type="component" value="Unassembled WGS sequence"/>
</dbReference>
<feature type="domain" description="K Homology" evidence="2">
    <location>
        <begin position="385"/>
        <end position="458"/>
    </location>
</feature>
<dbReference type="GO" id="GO:0003723">
    <property type="term" value="F:RNA binding"/>
    <property type="evidence" value="ECO:0007669"/>
    <property type="project" value="UniProtKB-UniRule"/>
</dbReference>
<dbReference type="AlphaFoldDB" id="A0A437AK46"/>
<evidence type="ECO:0000313" key="3">
    <source>
        <dbReference type="EMBL" id="RVD91555.1"/>
    </source>
</evidence>
<sequence length="592" mass="70151">MKMFKNVDKNIELETKIEIFFSINTNTFLPRCLKAEIKDMLTVTSNLERIEIVELNNNKLIVKLHGKKIADINFFLDFKHVMVEVPVILYDIKNYLFRTLKTNIKDVLVAIQICDSVFVHLYGRCEMVDVARLEVYKIICDFLKIKYIEVEKRNITFIYESGLFPIYDNLVNTKKALLVLMHENESSIESFSLEKYKNQSYLLNDYSDKIYKEEYHFNFLSFKYCLYYFRNEIDDILSFNKCKLTFSENKKVILMGNNQLQFKSCLREICNIYFNVFYCEIVFEPPLVDNIFIFKTENKYILIGSYEKIIEILCLDKSISKISFCANKDYEEIFKNPKGQSKLQKILKETGVSIKTSVKDEWIEFEISGLSKKLIKTLYLLNQEKPMEINFFVQEKEHKKLIGYGGKNIQKYMKKHSVYIKFMNEPERISLGYTGNVIIKTPLRNANSLIKMKDEILGATSDKNEPNIIPIMDLYCLRCKNYKTLNDYIVLFNGNDTIQYYEPDYKGYGLNKILENNENVLLKISGSDKVFIKTWNRYDMKLVTIDDWIQPREETKKNVQEDFYVDDLSFTKENELFGKNIEELFQKYDLED</sequence>
<name>A0A437AK46_9MICR</name>
<protein>
    <submittedName>
        <fullName evidence="3">KH domain containing protein</fullName>
    </submittedName>
</protein>
<dbReference type="SUPFAM" id="SSF54791">
    <property type="entry name" value="Eukaryotic type KH-domain (KH-domain type I)"/>
    <property type="match status" value="1"/>
</dbReference>
<dbReference type="Gene3D" id="3.30.1370.10">
    <property type="entry name" value="K Homology domain, type 1"/>
    <property type="match status" value="1"/>
</dbReference>
<dbReference type="InterPro" id="IPR004087">
    <property type="entry name" value="KH_dom"/>
</dbReference>
<keyword evidence="1" id="KW-0694">RNA-binding</keyword>
<dbReference type="SMART" id="SM00322">
    <property type="entry name" value="KH"/>
    <property type="match status" value="1"/>
</dbReference>
<reference evidence="3 4" key="1">
    <citation type="submission" date="2018-10" db="EMBL/GenBank/DDBJ databases">
        <title>Draft genome sequence of the microsporidian Tubulinosema ratisbonensis.</title>
        <authorList>
            <person name="Polonais V."/>
            <person name="Peyretaillade E."/>
            <person name="Niehus S."/>
            <person name="Wawrzyniak I."/>
            <person name="Franchet A."/>
            <person name="Gaspin C."/>
            <person name="Reichstadt M."/>
            <person name="Belser C."/>
            <person name="Labadie K."/>
            <person name="Delbac F."/>
            <person name="Ferrandon D."/>
        </authorList>
    </citation>
    <scope>NUCLEOTIDE SEQUENCE [LARGE SCALE GENOMIC DNA]</scope>
    <source>
        <strain evidence="3 4">Franzen</strain>
    </source>
</reference>
<dbReference type="EMBL" id="RCSS01000483">
    <property type="protein sequence ID" value="RVD91555.1"/>
    <property type="molecule type" value="Genomic_DNA"/>
</dbReference>
<evidence type="ECO:0000259" key="2">
    <source>
        <dbReference type="SMART" id="SM00322"/>
    </source>
</evidence>
<dbReference type="VEuPathDB" id="MicrosporidiaDB:TUBRATIS_19880"/>
<comment type="caution">
    <text evidence="3">The sequence shown here is derived from an EMBL/GenBank/DDBJ whole genome shotgun (WGS) entry which is preliminary data.</text>
</comment>
<dbReference type="OrthoDB" id="2196204at2759"/>
<organism evidence="3 4">
    <name type="scientific">Tubulinosema ratisbonensis</name>
    <dbReference type="NCBI Taxonomy" id="291195"/>
    <lineage>
        <taxon>Eukaryota</taxon>
        <taxon>Fungi</taxon>
        <taxon>Fungi incertae sedis</taxon>
        <taxon>Microsporidia</taxon>
        <taxon>Tubulinosematoidea</taxon>
        <taxon>Tubulinosematidae</taxon>
        <taxon>Tubulinosema</taxon>
    </lineage>
</organism>